<dbReference type="CDD" id="cd10968">
    <property type="entry name" value="CE4_Mlr8448_like_5s"/>
    <property type="match status" value="1"/>
</dbReference>
<keyword evidence="8" id="KW-1185">Reference proteome</keyword>
<dbReference type="RefSeq" id="WP_198475777.1">
    <property type="nucleotide sequence ID" value="NZ_JADGMQ010000003.1"/>
</dbReference>
<dbReference type="EMBL" id="JADGMQ010000003">
    <property type="protein sequence ID" value="MBI1620432.1"/>
    <property type="molecule type" value="Genomic_DNA"/>
</dbReference>
<organism evidence="7 8">
    <name type="scientific">Aquamicrobium zhengzhouense</name>
    <dbReference type="NCBI Taxonomy" id="2781738"/>
    <lineage>
        <taxon>Bacteria</taxon>
        <taxon>Pseudomonadati</taxon>
        <taxon>Pseudomonadota</taxon>
        <taxon>Alphaproteobacteria</taxon>
        <taxon>Hyphomicrobiales</taxon>
        <taxon>Phyllobacteriaceae</taxon>
        <taxon>Aquamicrobium</taxon>
    </lineage>
</organism>
<dbReference type="Proteomes" id="UP000601789">
    <property type="component" value="Unassembled WGS sequence"/>
</dbReference>
<evidence type="ECO:0000313" key="7">
    <source>
        <dbReference type="EMBL" id="MBI1620432.1"/>
    </source>
</evidence>
<comment type="function">
    <text evidence="1">Is involved in generating a small heat-stable compound (Nod), an acylated oligomer of N-acetylglucosamine, that stimulates mitosis in various plant protoplasts.</text>
</comment>
<keyword evidence="4" id="KW-0732">Signal</keyword>
<dbReference type="PROSITE" id="PS51677">
    <property type="entry name" value="NODB"/>
    <property type="match status" value="1"/>
</dbReference>
<dbReference type="PANTHER" id="PTHR34216:SF7">
    <property type="entry name" value="POLY-BETA-1,6-N-ACETYL-D-GLUCOSAMINE N-DEACETYLASE"/>
    <property type="match status" value="1"/>
</dbReference>
<proteinExistence type="inferred from homology"/>
<dbReference type="PANTHER" id="PTHR34216">
    <property type="match status" value="1"/>
</dbReference>
<evidence type="ECO:0000256" key="2">
    <source>
        <dbReference type="ARBA" id="ARBA00010973"/>
    </source>
</evidence>
<dbReference type="InterPro" id="IPR002509">
    <property type="entry name" value="NODB_dom"/>
</dbReference>
<name>A0ABS0SD74_9HYPH</name>
<dbReference type="InterPro" id="IPR051398">
    <property type="entry name" value="Polysacch_Deacetylase"/>
</dbReference>
<accession>A0ABS0SD74</accession>
<gene>
    <name evidence="7" type="ORF">IOD40_07120</name>
</gene>
<evidence type="ECO:0000256" key="3">
    <source>
        <dbReference type="ARBA" id="ARBA00020071"/>
    </source>
</evidence>
<dbReference type="SUPFAM" id="SSF88713">
    <property type="entry name" value="Glycoside hydrolase/deacetylase"/>
    <property type="match status" value="1"/>
</dbReference>
<reference evidence="7 8" key="1">
    <citation type="submission" date="2020-10" db="EMBL/GenBank/DDBJ databases">
        <title>Aquamicrobium zhengzhouensis sp. nov., a exopolysaccharide producing bacterium isolated from farmland soil.</title>
        <authorList>
            <person name="Wang X."/>
        </authorList>
    </citation>
    <scope>NUCLEOTIDE SEQUENCE [LARGE SCALE GENOMIC DNA]</scope>
    <source>
        <strain evidence="8">cd-1</strain>
    </source>
</reference>
<evidence type="ECO:0000259" key="6">
    <source>
        <dbReference type="PROSITE" id="PS51677"/>
    </source>
</evidence>
<protein>
    <recommendedName>
        <fullName evidence="3">Chitooligosaccharide deacetylase</fullName>
    </recommendedName>
    <alternativeName>
        <fullName evidence="5">Nodulation protein B</fullName>
    </alternativeName>
</protein>
<dbReference type="Pfam" id="PF01522">
    <property type="entry name" value="Polysacc_deac_1"/>
    <property type="match status" value="1"/>
</dbReference>
<evidence type="ECO:0000256" key="4">
    <source>
        <dbReference type="ARBA" id="ARBA00022729"/>
    </source>
</evidence>
<dbReference type="Gene3D" id="3.20.20.370">
    <property type="entry name" value="Glycoside hydrolase/deacetylase"/>
    <property type="match status" value="1"/>
</dbReference>
<comment type="similarity">
    <text evidence="2">Belongs to the polysaccharide deacetylase family.</text>
</comment>
<evidence type="ECO:0000313" key="8">
    <source>
        <dbReference type="Proteomes" id="UP000601789"/>
    </source>
</evidence>
<comment type="caution">
    <text evidence="7">The sequence shown here is derived from an EMBL/GenBank/DDBJ whole genome shotgun (WGS) entry which is preliminary data.</text>
</comment>
<dbReference type="InterPro" id="IPR011330">
    <property type="entry name" value="Glyco_hydro/deAcase_b/a-brl"/>
</dbReference>
<sequence>MLDASEVGQKLILSAGYWSGASVLANRFLSPSGGILMLHRVNRGGPSPLGVNSHLTISPEFLDRLLSDLRGGGLSFVSMDEMVDGLQHRRKGMIAVTLDDGWLDNFTDGLPVFQSHGVPFTVYATTGFMSAQVEPWWELAEEFVARGGEIRSLGHRGESLRQRALRLMRYISAEMDEQDQQAFLARIGAIDTAAPRRFMDWNELRVLAAHPLATIGAHTVHHYNLRRLDEASAFSELVGSADHIEREIGVRPKHFAYPYGSANAAGARELDLARRAGFQSAVTTRHGVLMPEHRHHLHALPRISINGNYQRISYARTLLSGLTTLLANRGQRLVTL</sequence>
<evidence type="ECO:0000256" key="1">
    <source>
        <dbReference type="ARBA" id="ARBA00003236"/>
    </source>
</evidence>
<feature type="domain" description="NodB homology" evidence="6">
    <location>
        <begin position="92"/>
        <end position="336"/>
    </location>
</feature>
<evidence type="ECO:0000256" key="5">
    <source>
        <dbReference type="ARBA" id="ARBA00032976"/>
    </source>
</evidence>